<proteinExistence type="predicted"/>
<dbReference type="PANTHER" id="PTHR11365:SF23">
    <property type="entry name" value="HYPOTHETICAL 5-OXOPROLINASE (EUROFUNG)-RELATED"/>
    <property type="match status" value="1"/>
</dbReference>
<evidence type="ECO:0000313" key="2">
    <source>
        <dbReference type="EMBL" id="MEQ5842951.1"/>
    </source>
</evidence>
<dbReference type="InterPro" id="IPR045079">
    <property type="entry name" value="Oxoprolinase-like"/>
</dbReference>
<organism evidence="2 3">
    <name type="scientific">Paraburkholderia acidicola</name>
    <dbReference type="NCBI Taxonomy" id="1912599"/>
    <lineage>
        <taxon>Bacteria</taxon>
        <taxon>Pseudomonadati</taxon>
        <taxon>Pseudomonadota</taxon>
        <taxon>Betaproteobacteria</taxon>
        <taxon>Burkholderiales</taxon>
        <taxon>Burkholderiaceae</taxon>
        <taxon>Paraburkholderia</taxon>
    </lineage>
</organism>
<dbReference type="Pfam" id="PF02538">
    <property type="entry name" value="Hydantoinase_B"/>
    <property type="match status" value="1"/>
</dbReference>
<evidence type="ECO:0000259" key="1">
    <source>
        <dbReference type="Pfam" id="PF02538"/>
    </source>
</evidence>
<sequence length="554" mass="59049">MRPDSIDSITAEVVSRHLLSIAEEMAATLIRTSFSANTKERADCSAAVFDRRGRVVAQAHRVPLHLGSMLGAVSAIIERFPVQKITPGDMFVVNDPYTGGGSHLPDLNIIAPVFREGTIVAYVANIAHHADVGGMVPGSEAAVCRSIFQEGLRIPPVRILRAGRINQDVFDMILLNSRTPDERSGDLKAQFAANTVGVNGVQALFDRYGANTDPAIDAYLQFTRRRFEAAIGRVRPGVYRVEDFLDGNEPGEKARIALELTVSQNRLTFNFAGTAPQLTWARNIPRQALIATVYTVAKSLLDPDVPANAGYFDTMEISAPTGSIVQPVAPAPVGCRGISCGVLGDVIAMALSQAMPDRTLAACGPHHLVIFAGPDQSGDGYFVNYETIAGGMGARSYRDGMDAVRVHASGAANLPIEALEHAYPLRVERYALRDGSGGLGTYRGGSGVVREYRALVDGIVVSLSAERQHVAASGAQGGTAGALGQFVMNPGAVNERTLRSAESEVPLPRGERLAIWTPGGGGYGDPQAREADAVARDVLERRCTTEEYKSKGTV</sequence>
<gene>
    <name evidence="2" type="ORF">N0A02_26200</name>
</gene>
<reference evidence="2 3" key="1">
    <citation type="journal article" date="2024" name="Chem. Sci.">
        <title>Discovery of a lagriamide polyketide by integrated genome mining, isotopic labeling, and untargeted metabolomics.</title>
        <authorList>
            <person name="Fergusson C.H."/>
            <person name="Saulog J."/>
            <person name="Paulo B.S."/>
            <person name="Wilson D.M."/>
            <person name="Liu D.Y."/>
            <person name="Morehouse N.J."/>
            <person name="Waterworth S."/>
            <person name="Barkei J."/>
            <person name="Gray C.A."/>
            <person name="Kwan J.C."/>
            <person name="Eustaquio A.S."/>
            <person name="Linington R.G."/>
        </authorList>
    </citation>
    <scope>NUCLEOTIDE SEQUENCE [LARGE SCALE GENOMIC DNA]</scope>
    <source>
        <strain evidence="2 3">RL17-338-BIF-B</strain>
    </source>
</reference>
<dbReference type="EMBL" id="JAOALG010000002">
    <property type="protein sequence ID" value="MEQ5842951.1"/>
    <property type="molecule type" value="Genomic_DNA"/>
</dbReference>
<keyword evidence="3" id="KW-1185">Reference proteome</keyword>
<dbReference type="PANTHER" id="PTHR11365">
    <property type="entry name" value="5-OXOPROLINASE RELATED"/>
    <property type="match status" value="1"/>
</dbReference>
<comment type="caution">
    <text evidence="2">The sequence shown here is derived from an EMBL/GenBank/DDBJ whole genome shotgun (WGS) entry which is preliminary data.</text>
</comment>
<feature type="domain" description="Hydantoinase B/oxoprolinase" evidence="1">
    <location>
        <begin position="7"/>
        <end position="526"/>
    </location>
</feature>
<dbReference type="RefSeq" id="WP_349544698.1">
    <property type="nucleotide sequence ID" value="NZ_JAOALG010000002.1"/>
</dbReference>
<accession>A0ABV1LVX1</accession>
<protein>
    <submittedName>
        <fullName evidence="2">Hydantoinase B/oxoprolinase family protein</fullName>
    </submittedName>
</protein>
<evidence type="ECO:0000313" key="3">
    <source>
        <dbReference type="Proteomes" id="UP001469089"/>
    </source>
</evidence>
<name>A0ABV1LVX1_9BURK</name>
<dbReference type="InterPro" id="IPR003692">
    <property type="entry name" value="Hydantoinase_B"/>
</dbReference>
<dbReference type="Proteomes" id="UP001469089">
    <property type="component" value="Unassembled WGS sequence"/>
</dbReference>